<name>A0A158QK05_HAEPC</name>
<keyword evidence="3" id="KW-1185">Reference proteome</keyword>
<evidence type="ECO:0000313" key="3">
    <source>
        <dbReference type="Proteomes" id="UP000268014"/>
    </source>
</evidence>
<protein>
    <submittedName>
        <fullName evidence="4">PEST proteolytic signal-containing nuclear protein</fullName>
    </submittedName>
</protein>
<feature type="compositionally biased region" description="Basic and acidic residues" evidence="1">
    <location>
        <begin position="13"/>
        <end position="27"/>
    </location>
</feature>
<evidence type="ECO:0000313" key="4">
    <source>
        <dbReference type="WBParaSite" id="HPLM_0000373601-mRNA-1"/>
    </source>
</evidence>
<reference evidence="2 3" key="2">
    <citation type="submission" date="2018-11" db="EMBL/GenBank/DDBJ databases">
        <authorList>
            <consortium name="Pathogen Informatics"/>
        </authorList>
    </citation>
    <scope>NUCLEOTIDE SEQUENCE [LARGE SCALE GENOMIC DNA]</scope>
    <source>
        <strain evidence="2 3">MHpl1</strain>
    </source>
</reference>
<sequence>MKRKIMLSKQPKKLKDSTASKEPDKPVESSTPNQVRVQPLKPKKVKGEKIDMREFNARGPLEMKAEFKGAVSQSQEATTQSKVKGAPGQRPEQEGQEKPAGSKESKGESGAAAGSSDQPRQEGGKLVEKSSIDDRKK</sequence>
<proteinExistence type="predicted"/>
<feature type="compositionally biased region" description="Basic and acidic residues" evidence="1">
    <location>
        <begin position="119"/>
        <end position="137"/>
    </location>
</feature>
<reference evidence="4" key="1">
    <citation type="submission" date="2016-04" db="UniProtKB">
        <authorList>
            <consortium name="WormBaseParasite"/>
        </authorList>
    </citation>
    <scope>IDENTIFICATION</scope>
</reference>
<accession>A0A158QK05</accession>
<organism evidence="4">
    <name type="scientific">Haemonchus placei</name>
    <name type="common">Barber's pole worm</name>
    <dbReference type="NCBI Taxonomy" id="6290"/>
    <lineage>
        <taxon>Eukaryota</taxon>
        <taxon>Metazoa</taxon>
        <taxon>Ecdysozoa</taxon>
        <taxon>Nematoda</taxon>
        <taxon>Chromadorea</taxon>
        <taxon>Rhabditida</taxon>
        <taxon>Rhabditina</taxon>
        <taxon>Rhabditomorpha</taxon>
        <taxon>Strongyloidea</taxon>
        <taxon>Trichostrongylidae</taxon>
        <taxon>Haemonchus</taxon>
    </lineage>
</organism>
<gene>
    <name evidence="2" type="ORF">HPLM_LOCUS3728</name>
</gene>
<dbReference type="OrthoDB" id="5873841at2759"/>
<feature type="compositionally biased region" description="Basic and acidic residues" evidence="1">
    <location>
        <begin position="91"/>
        <end position="107"/>
    </location>
</feature>
<feature type="compositionally biased region" description="Basic residues" evidence="1">
    <location>
        <begin position="1"/>
        <end position="12"/>
    </location>
</feature>
<feature type="region of interest" description="Disordered" evidence="1">
    <location>
        <begin position="1"/>
        <end position="137"/>
    </location>
</feature>
<evidence type="ECO:0000313" key="2">
    <source>
        <dbReference type="EMBL" id="VDO21551.1"/>
    </source>
</evidence>
<dbReference type="AlphaFoldDB" id="A0A158QK05"/>
<feature type="compositionally biased region" description="Polar residues" evidence="1">
    <location>
        <begin position="71"/>
        <end position="82"/>
    </location>
</feature>
<dbReference type="WBParaSite" id="HPLM_0000373601-mRNA-1">
    <property type="protein sequence ID" value="HPLM_0000373601-mRNA-1"/>
    <property type="gene ID" value="HPLM_0000373601"/>
</dbReference>
<feature type="compositionally biased region" description="Basic and acidic residues" evidence="1">
    <location>
        <begin position="45"/>
        <end position="67"/>
    </location>
</feature>
<evidence type="ECO:0000256" key="1">
    <source>
        <dbReference type="SAM" id="MobiDB-lite"/>
    </source>
</evidence>
<dbReference type="EMBL" id="UZAF01016142">
    <property type="protein sequence ID" value="VDO21551.1"/>
    <property type="molecule type" value="Genomic_DNA"/>
</dbReference>
<dbReference type="Proteomes" id="UP000268014">
    <property type="component" value="Unassembled WGS sequence"/>
</dbReference>